<dbReference type="STRING" id="306540.SAMN05421839_10465"/>
<name>A0A1I5M7J0_9BACI</name>
<protein>
    <submittedName>
        <fullName evidence="1">Uncharacterized protein</fullName>
    </submittedName>
</protein>
<proteinExistence type="predicted"/>
<organism evidence="1 2">
    <name type="scientific">Halolactibacillus halophilus</name>
    <dbReference type="NCBI Taxonomy" id="306540"/>
    <lineage>
        <taxon>Bacteria</taxon>
        <taxon>Bacillati</taxon>
        <taxon>Bacillota</taxon>
        <taxon>Bacilli</taxon>
        <taxon>Bacillales</taxon>
        <taxon>Bacillaceae</taxon>
        <taxon>Halolactibacillus</taxon>
    </lineage>
</organism>
<gene>
    <name evidence="1" type="ORF">SAMN05421839_10465</name>
</gene>
<reference evidence="1 2" key="1">
    <citation type="submission" date="2016-10" db="EMBL/GenBank/DDBJ databases">
        <authorList>
            <person name="de Groot N.N."/>
        </authorList>
    </citation>
    <scope>NUCLEOTIDE SEQUENCE [LARGE SCALE GENOMIC DNA]</scope>
    <source>
        <strain evidence="1 2">DSM 17073</strain>
    </source>
</reference>
<evidence type="ECO:0000313" key="2">
    <source>
        <dbReference type="Proteomes" id="UP000242243"/>
    </source>
</evidence>
<evidence type="ECO:0000313" key="1">
    <source>
        <dbReference type="EMBL" id="SFP05475.1"/>
    </source>
</evidence>
<dbReference type="Proteomes" id="UP000242243">
    <property type="component" value="Unassembled WGS sequence"/>
</dbReference>
<accession>A0A1I5M7J0</accession>
<dbReference type="EMBL" id="FOXC01000004">
    <property type="protein sequence ID" value="SFP05475.1"/>
    <property type="molecule type" value="Genomic_DNA"/>
</dbReference>
<dbReference type="AlphaFoldDB" id="A0A1I5M7J0"/>
<sequence>MIQSINNKWFNSEGKNLSTLVDNEQVAQLS</sequence>